<dbReference type="AlphaFoldDB" id="A0A173LK71"/>
<dbReference type="GO" id="GO:0008887">
    <property type="term" value="F:glycerate kinase activity"/>
    <property type="evidence" value="ECO:0007669"/>
    <property type="project" value="UniProtKB-UniRule"/>
</dbReference>
<dbReference type="Pfam" id="PF02595">
    <property type="entry name" value="Gly_kinase"/>
    <property type="match status" value="1"/>
</dbReference>
<sequence length="369" mass="37447">MTIVVACAAFKGSLSATEACRWAAEGARNSFPDEEIVTLPVADGGTGSLDVMHHIGATLYPISVSGPTGEVVDTHFAATDPDQAFVEMADACGLLRLPAGQPAPLDASSYGLGEAILAALDSGRPNILCGIGGSASTDGGTGMAAALGVRFLDDAGEPLPLGGRELHRLASIDLTGLDPRIRQAQITIACDVDTPLLGTNGSARVFGPQKGAGDEDIAHLERGLARLAEVAEPLGGEPDYPGAGAAGGVGFLARLLGWKLTQGFTVLSQITGLEYSVAGANLVLTGEGRLDDQTAHGKAPMGVAALGREHGVPVWAVCGKIDLAAERVRSAGFAGAAALSDIALTDEESHSKAGPMLATLTQQLLDEAL</sequence>
<accession>A0A173LK71</accession>
<dbReference type="InterPro" id="IPR004381">
    <property type="entry name" value="Glycerate_kinase"/>
</dbReference>
<dbReference type="Proteomes" id="UP000186104">
    <property type="component" value="Chromosome"/>
</dbReference>
<dbReference type="SUPFAM" id="SSF110738">
    <property type="entry name" value="Glycerate kinase I"/>
    <property type="match status" value="1"/>
</dbReference>
<gene>
    <name evidence="5" type="ORF">BJL86_0169</name>
</gene>
<name>A0A173LK71_9ACTN</name>
<evidence type="ECO:0000256" key="1">
    <source>
        <dbReference type="ARBA" id="ARBA00006284"/>
    </source>
</evidence>
<reference evidence="5 6" key="1">
    <citation type="submission" date="2016-06" db="EMBL/GenBank/DDBJ databases">
        <title>Complete genome sequence of a saline-alkali tolerant type strain Dietzia timorensis ID05-A0528T.</title>
        <authorList>
            <person name="Wu X."/>
        </authorList>
    </citation>
    <scope>NUCLEOTIDE SEQUENCE [LARGE SCALE GENOMIC DNA]</scope>
    <source>
        <strain evidence="5 6">ID05-A0528</strain>
    </source>
</reference>
<dbReference type="Gene3D" id="3.90.1510.10">
    <property type="entry name" value="Glycerate kinase, domain 2"/>
    <property type="match status" value="1"/>
</dbReference>
<evidence type="ECO:0000256" key="3">
    <source>
        <dbReference type="ARBA" id="ARBA00022777"/>
    </source>
</evidence>
<dbReference type="Gene3D" id="3.40.50.10350">
    <property type="entry name" value="Glycerate kinase, domain 1"/>
    <property type="match status" value="1"/>
</dbReference>
<dbReference type="GO" id="GO:0031388">
    <property type="term" value="P:organic acid phosphorylation"/>
    <property type="evidence" value="ECO:0007669"/>
    <property type="project" value="UniProtKB-UniRule"/>
</dbReference>
<dbReference type="PANTHER" id="PTHR21599">
    <property type="entry name" value="GLYCERATE KINASE"/>
    <property type="match status" value="1"/>
</dbReference>
<evidence type="ECO:0000256" key="4">
    <source>
        <dbReference type="PIRNR" id="PIRNR006078"/>
    </source>
</evidence>
<protein>
    <submittedName>
        <fullName evidence="5">Glycerate kinase</fullName>
    </submittedName>
</protein>
<dbReference type="InterPro" id="IPR018197">
    <property type="entry name" value="Glycerate_kinase_RE-like"/>
</dbReference>
<dbReference type="NCBIfam" id="TIGR00045">
    <property type="entry name" value="glycerate kinase"/>
    <property type="match status" value="1"/>
</dbReference>
<dbReference type="RefSeq" id="WP_067475313.1">
    <property type="nucleotide sequence ID" value="NZ_CP015961.1"/>
</dbReference>
<dbReference type="InterPro" id="IPR018193">
    <property type="entry name" value="Glyc_kinase_flavodox-like_fold"/>
</dbReference>
<proteinExistence type="inferred from homology"/>
<keyword evidence="6" id="KW-1185">Reference proteome</keyword>
<evidence type="ECO:0000256" key="2">
    <source>
        <dbReference type="ARBA" id="ARBA00022679"/>
    </source>
</evidence>
<keyword evidence="3 4" id="KW-0418">Kinase</keyword>
<dbReference type="STRING" id="499555.BJL86_0169"/>
<evidence type="ECO:0000313" key="6">
    <source>
        <dbReference type="Proteomes" id="UP000186104"/>
    </source>
</evidence>
<comment type="similarity">
    <text evidence="1 4">Belongs to the glycerate kinase type-1 family.</text>
</comment>
<dbReference type="KEGG" id="dtm:BJL86_0169"/>
<dbReference type="EMBL" id="CP015961">
    <property type="protein sequence ID" value="ANI90980.1"/>
    <property type="molecule type" value="Genomic_DNA"/>
</dbReference>
<keyword evidence="2 4" id="KW-0808">Transferase</keyword>
<dbReference type="PANTHER" id="PTHR21599:SF0">
    <property type="entry name" value="GLYCERATE KINASE"/>
    <property type="match status" value="1"/>
</dbReference>
<dbReference type="InterPro" id="IPR036129">
    <property type="entry name" value="Glycerate_kinase_sf"/>
</dbReference>
<dbReference type="PIRSF" id="PIRSF006078">
    <property type="entry name" value="GlxK"/>
    <property type="match status" value="1"/>
</dbReference>
<dbReference type="OrthoDB" id="9774290at2"/>
<evidence type="ECO:0000313" key="5">
    <source>
        <dbReference type="EMBL" id="ANI90980.1"/>
    </source>
</evidence>
<organism evidence="5 6">
    <name type="scientific">Dietzia timorensis</name>
    <dbReference type="NCBI Taxonomy" id="499555"/>
    <lineage>
        <taxon>Bacteria</taxon>
        <taxon>Bacillati</taxon>
        <taxon>Actinomycetota</taxon>
        <taxon>Actinomycetes</taxon>
        <taxon>Mycobacteriales</taxon>
        <taxon>Dietziaceae</taxon>
        <taxon>Dietzia</taxon>
    </lineage>
</organism>